<feature type="transmembrane region" description="Helical" evidence="5">
    <location>
        <begin position="550"/>
        <end position="568"/>
    </location>
</feature>
<dbReference type="PANTHER" id="PTHR10283">
    <property type="entry name" value="SOLUTE CARRIER FAMILY 13 MEMBER"/>
    <property type="match status" value="1"/>
</dbReference>
<keyword evidence="3 5" id="KW-1133">Transmembrane helix</keyword>
<proteinExistence type="predicted"/>
<evidence type="ECO:0000256" key="1">
    <source>
        <dbReference type="ARBA" id="ARBA00004141"/>
    </source>
</evidence>
<keyword evidence="4 5" id="KW-0472">Membrane</keyword>
<evidence type="ECO:0000256" key="5">
    <source>
        <dbReference type="SAM" id="Phobius"/>
    </source>
</evidence>
<name>A0ABP9Z3G2_9FUNG</name>
<reference evidence="7 8" key="1">
    <citation type="submission" date="2024-04" db="EMBL/GenBank/DDBJ databases">
        <title>genome sequences of Mucor flavus KT1a and Helicostylum pulchrum KT1b strains isolated from the surface of a dry-aged beef.</title>
        <authorList>
            <person name="Toyotome T."/>
            <person name="Hosono M."/>
            <person name="Torimaru M."/>
            <person name="Fukuda K."/>
            <person name="Mikami N."/>
        </authorList>
    </citation>
    <scope>NUCLEOTIDE SEQUENCE [LARGE SCALE GENOMIC DNA]</scope>
    <source>
        <strain evidence="7 8">KT1a</strain>
    </source>
</reference>
<feature type="transmembrane region" description="Helical" evidence="5">
    <location>
        <begin position="469"/>
        <end position="492"/>
    </location>
</feature>
<evidence type="ECO:0000256" key="4">
    <source>
        <dbReference type="ARBA" id="ARBA00023136"/>
    </source>
</evidence>
<dbReference type="CDD" id="cd14478">
    <property type="entry name" value="SPX_PHO87_PHO90_like"/>
    <property type="match status" value="1"/>
</dbReference>
<sequence length="730" mass="80777">MKFSRYIQFNAVPEWSEYYLPYSKLKTLIYTIEKEKKASLNEYTTLLPTNQEDHVTFTKALDESLTRIIQFYTDKETEANIELDHLLSKPVANVVQTELLTIPSSSSIDMEDNRSFSTSMTLNQSTQLIDLYIYLCKLKSFVSLNMTAFTKILKKYDKVMNARQSQSYMFRHILEANPFQAHTRDHLDDLIQQVEQIYSSDKKDKNDLAVLLAEQVTHDRNVLWRERLGQERKLNNLVMQSNETTIAASLDQLRSVLIGASSLAVFVYLLNSSLFEHIEQRRCFAVLVFASILWATELMPLFVTALLVPFLVIVLRVIRSQDETDEGRIIYTRLSAMEASKAVFGSMLSPVIMLLLGGFTIAAALNKYGIAKALASFVLSKAGTRPSRVLIVNMLVASMASMWISNVASPVLCLSLIQPILRNLPEGSSFGPCLIMGIALASNLGGIASPIASPQNVIAIQNMSPPPSWADWFCVSIPLCLLGNCLVCLWLLKSYGIKDQDQISKTTTTTTTDTNNNKITGTQMYISCVTLFTIILWCIAHTYRDTLGDMGVIAIVPLIAFFGSGLLTKDEFNGFLWNVIILAMGGIALGKAVESSGLLHTIAIHISERVMGLSTFQVLFVFSSLVLVIATFISHTVAALIVLPIVAKIGAHLTDPNPRLLVMGTAFVCSAAMGLPVSGFPNMTAISQENSLGVPYLKTRDFLRNGVPCSILIMLCIVTLGYVLMELTGI</sequence>
<accession>A0ABP9Z3G2</accession>
<feature type="transmembrane region" description="Helical" evidence="5">
    <location>
        <begin position="347"/>
        <end position="368"/>
    </location>
</feature>
<dbReference type="EMBL" id="BAABUK010000017">
    <property type="protein sequence ID" value="GAA5813612.1"/>
    <property type="molecule type" value="Genomic_DNA"/>
</dbReference>
<evidence type="ECO:0000256" key="2">
    <source>
        <dbReference type="ARBA" id="ARBA00022692"/>
    </source>
</evidence>
<dbReference type="Proteomes" id="UP001473302">
    <property type="component" value="Unassembled WGS sequence"/>
</dbReference>
<evidence type="ECO:0000259" key="6">
    <source>
        <dbReference type="PROSITE" id="PS51382"/>
    </source>
</evidence>
<dbReference type="Pfam" id="PF03105">
    <property type="entry name" value="SPX"/>
    <property type="match status" value="2"/>
</dbReference>
<dbReference type="Pfam" id="PF00939">
    <property type="entry name" value="Na_sulph_symp"/>
    <property type="match status" value="1"/>
</dbReference>
<dbReference type="InterPro" id="IPR004331">
    <property type="entry name" value="SPX_dom"/>
</dbReference>
<feature type="transmembrane region" description="Helical" evidence="5">
    <location>
        <begin position="389"/>
        <end position="417"/>
    </location>
</feature>
<dbReference type="InterPro" id="IPR001898">
    <property type="entry name" value="SLC13A/DASS"/>
</dbReference>
<evidence type="ECO:0000256" key="3">
    <source>
        <dbReference type="ARBA" id="ARBA00022989"/>
    </source>
</evidence>
<gene>
    <name evidence="7" type="ORF">MFLAVUS_007095</name>
</gene>
<feature type="transmembrane region" description="Helical" evidence="5">
    <location>
        <begin position="659"/>
        <end position="681"/>
    </location>
</feature>
<keyword evidence="2 5" id="KW-0812">Transmembrane</keyword>
<feature type="domain" description="SPX" evidence="6">
    <location>
        <begin position="1"/>
        <end position="170"/>
    </location>
</feature>
<comment type="caution">
    <text evidence="7">The sequence shown here is derived from an EMBL/GenBank/DDBJ whole genome shotgun (WGS) entry which is preliminary data.</text>
</comment>
<comment type="subcellular location">
    <subcellularLocation>
        <location evidence="1">Membrane</location>
        <topology evidence="1">Multi-pass membrane protein</topology>
    </subcellularLocation>
</comment>
<protein>
    <recommendedName>
        <fullName evidence="6">SPX domain-containing protein</fullName>
    </recommendedName>
</protein>
<evidence type="ECO:0000313" key="7">
    <source>
        <dbReference type="EMBL" id="GAA5813612.1"/>
    </source>
</evidence>
<feature type="transmembrane region" description="Helical" evidence="5">
    <location>
        <begin position="429"/>
        <end position="448"/>
    </location>
</feature>
<feature type="transmembrane region" description="Helical" evidence="5">
    <location>
        <begin position="283"/>
        <end position="315"/>
    </location>
</feature>
<keyword evidence="8" id="KW-1185">Reference proteome</keyword>
<dbReference type="PANTHER" id="PTHR10283:SF92">
    <property type="entry name" value="LOW-AFFINITY PHOSPHATE TRANSPORTER PHO91"/>
    <property type="match status" value="1"/>
</dbReference>
<feature type="transmembrane region" description="Helical" evidence="5">
    <location>
        <begin position="524"/>
        <end position="543"/>
    </location>
</feature>
<feature type="transmembrane region" description="Helical" evidence="5">
    <location>
        <begin position="614"/>
        <end position="647"/>
    </location>
</feature>
<dbReference type="CDD" id="cd01115">
    <property type="entry name" value="SLC13_permease"/>
    <property type="match status" value="1"/>
</dbReference>
<feature type="transmembrane region" description="Helical" evidence="5">
    <location>
        <begin position="253"/>
        <end position="271"/>
    </location>
</feature>
<evidence type="ECO:0000313" key="8">
    <source>
        <dbReference type="Proteomes" id="UP001473302"/>
    </source>
</evidence>
<organism evidence="7 8">
    <name type="scientific">Mucor flavus</name>
    <dbReference type="NCBI Taxonomy" id="439312"/>
    <lineage>
        <taxon>Eukaryota</taxon>
        <taxon>Fungi</taxon>
        <taxon>Fungi incertae sedis</taxon>
        <taxon>Mucoromycota</taxon>
        <taxon>Mucoromycotina</taxon>
        <taxon>Mucoromycetes</taxon>
        <taxon>Mucorales</taxon>
        <taxon>Mucorineae</taxon>
        <taxon>Mucoraceae</taxon>
        <taxon>Mucor</taxon>
    </lineage>
</organism>
<dbReference type="PROSITE" id="PS51382">
    <property type="entry name" value="SPX"/>
    <property type="match status" value="1"/>
</dbReference>
<feature type="transmembrane region" description="Helical" evidence="5">
    <location>
        <begin position="574"/>
        <end position="593"/>
    </location>
</feature>
<feature type="transmembrane region" description="Helical" evidence="5">
    <location>
        <begin position="702"/>
        <end position="725"/>
    </location>
</feature>